<gene>
    <name evidence="3" type="ORF">SORBI_3010G253600</name>
</gene>
<dbReference type="SUPFAM" id="SSF52047">
    <property type="entry name" value="RNI-like"/>
    <property type="match status" value="1"/>
</dbReference>
<dbReference type="PANTHER" id="PTHR32153">
    <property type="entry name" value="OJ000223_09.16 PROTEIN"/>
    <property type="match status" value="1"/>
</dbReference>
<protein>
    <recommendedName>
        <fullName evidence="5">F-box domain-containing protein</fullName>
    </recommendedName>
</protein>
<proteinExistence type="predicted"/>
<dbReference type="EMBL" id="CM000769">
    <property type="protein sequence ID" value="KXG20790.1"/>
    <property type="molecule type" value="Genomic_DNA"/>
</dbReference>
<dbReference type="Gramene" id="KXG20790">
    <property type="protein sequence ID" value="KXG20790"/>
    <property type="gene ID" value="SORBI_3010G253600"/>
</dbReference>
<dbReference type="Gene3D" id="3.80.10.10">
    <property type="entry name" value="Ribonuclease Inhibitor"/>
    <property type="match status" value="1"/>
</dbReference>
<evidence type="ECO:0000313" key="4">
    <source>
        <dbReference type="Proteomes" id="UP000000768"/>
    </source>
</evidence>
<dbReference type="InterPro" id="IPR001810">
    <property type="entry name" value="F-box_dom"/>
</dbReference>
<dbReference type="STRING" id="4558.A0A194YLE1"/>
<sequence>MVISTPNNRKHEQEEGDDDRLSTLPDDILLLILNKLDLIRDAARTTVLSKRWRHLLGLHSEIVLDVLNFDGDDDAEYTLDDLARTSASVVEATKSILRQHRRQDTAIQLLVITFYLRDESIGIVHAVDRAMADHMILAAEFTIIPDTPDIYCEDDDVLLANGRRFMTFFDAYPRAFGGLTDLDLHTLRLGQSDIANVLSTCEKLEYFSLVNCDAGMDDDQSSVLQIEHSRLVELVIIFCGFETVELKWLPRLTRLKCANWMPSHQDRYPLSMGYVPQLRVLTLRSSYTAQHKTIKLSEFLGNTAVCELDLNFLRKKNLRVVTLRFIHEEYDLMWTLFILEAAPLLHTLDMQLTIEGFQVQVKFTRYIRSVMEAAINLEVVSLRESRQCLHCEFLPSTVYPRTHKEIDLRAAAAVGLGPRRFAGGFCAGGGGVGRGRTGVPATFLRPCRAVLVPRSGTKVPGTANTATIRVPCDCVLAAFSATSIH</sequence>
<name>A0A194YLE1_SORBI</name>
<evidence type="ECO:0000259" key="2">
    <source>
        <dbReference type="Pfam" id="PF24758"/>
    </source>
</evidence>
<reference evidence="3 4" key="1">
    <citation type="journal article" date="2009" name="Nature">
        <title>The Sorghum bicolor genome and the diversification of grasses.</title>
        <authorList>
            <person name="Paterson A.H."/>
            <person name="Bowers J.E."/>
            <person name="Bruggmann R."/>
            <person name="Dubchak I."/>
            <person name="Grimwood J."/>
            <person name="Gundlach H."/>
            <person name="Haberer G."/>
            <person name="Hellsten U."/>
            <person name="Mitros T."/>
            <person name="Poliakov A."/>
            <person name="Schmutz J."/>
            <person name="Spannagl M."/>
            <person name="Tang H."/>
            <person name="Wang X."/>
            <person name="Wicker T."/>
            <person name="Bharti A.K."/>
            <person name="Chapman J."/>
            <person name="Feltus F.A."/>
            <person name="Gowik U."/>
            <person name="Grigoriev I.V."/>
            <person name="Lyons E."/>
            <person name="Maher C.A."/>
            <person name="Martis M."/>
            <person name="Narechania A."/>
            <person name="Otillar R.P."/>
            <person name="Penning B.W."/>
            <person name="Salamov A.A."/>
            <person name="Wang Y."/>
            <person name="Zhang L."/>
            <person name="Carpita N.C."/>
            <person name="Freeling M."/>
            <person name="Gingle A.R."/>
            <person name="Hash C.T."/>
            <person name="Keller B."/>
            <person name="Klein P."/>
            <person name="Kresovich S."/>
            <person name="McCann M.C."/>
            <person name="Ming R."/>
            <person name="Peterson D.G."/>
            <person name="Mehboob-ur-Rahman"/>
            <person name="Ware D."/>
            <person name="Westhoff P."/>
            <person name="Mayer K.F."/>
            <person name="Messing J."/>
            <person name="Rokhsar D.S."/>
        </authorList>
    </citation>
    <scope>NUCLEOTIDE SEQUENCE [LARGE SCALE GENOMIC DNA]</scope>
    <source>
        <strain evidence="4">cv. BTx623</strain>
    </source>
</reference>
<dbReference type="AlphaFoldDB" id="A0A194YLE1"/>
<dbReference type="InParanoid" id="A0A194YLE1"/>
<feature type="domain" description="F-box" evidence="1">
    <location>
        <begin position="21"/>
        <end position="56"/>
    </location>
</feature>
<dbReference type="InterPro" id="IPR055411">
    <property type="entry name" value="LRR_FXL15/At3g58940/PEG3-like"/>
</dbReference>
<dbReference type="Gene3D" id="1.20.1280.50">
    <property type="match status" value="1"/>
</dbReference>
<evidence type="ECO:0000259" key="1">
    <source>
        <dbReference type="Pfam" id="PF00646"/>
    </source>
</evidence>
<feature type="domain" description="F-box/LRR-repeat protein 15/At3g58940/PEG3-like LRR" evidence="2">
    <location>
        <begin position="170"/>
        <end position="283"/>
    </location>
</feature>
<dbReference type="SUPFAM" id="SSF81383">
    <property type="entry name" value="F-box domain"/>
    <property type="match status" value="1"/>
</dbReference>
<dbReference type="Proteomes" id="UP000000768">
    <property type="component" value="Chromosome 10"/>
</dbReference>
<accession>A0A194YLE1</accession>
<dbReference type="InterPro" id="IPR036047">
    <property type="entry name" value="F-box-like_dom_sf"/>
</dbReference>
<keyword evidence="4" id="KW-1185">Reference proteome</keyword>
<organism evidence="3 4">
    <name type="scientific">Sorghum bicolor</name>
    <name type="common">Sorghum</name>
    <name type="synonym">Sorghum vulgare</name>
    <dbReference type="NCBI Taxonomy" id="4558"/>
    <lineage>
        <taxon>Eukaryota</taxon>
        <taxon>Viridiplantae</taxon>
        <taxon>Streptophyta</taxon>
        <taxon>Embryophyta</taxon>
        <taxon>Tracheophyta</taxon>
        <taxon>Spermatophyta</taxon>
        <taxon>Magnoliopsida</taxon>
        <taxon>Liliopsida</taxon>
        <taxon>Poales</taxon>
        <taxon>Poaceae</taxon>
        <taxon>PACMAD clade</taxon>
        <taxon>Panicoideae</taxon>
        <taxon>Andropogonodae</taxon>
        <taxon>Andropogoneae</taxon>
        <taxon>Sorghinae</taxon>
        <taxon>Sorghum</taxon>
    </lineage>
</organism>
<dbReference type="InterPro" id="IPR032675">
    <property type="entry name" value="LRR_dom_sf"/>
</dbReference>
<dbReference type="Pfam" id="PF24758">
    <property type="entry name" value="LRR_At5g56370"/>
    <property type="match status" value="1"/>
</dbReference>
<evidence type="ECO:0008006" key="5">
    <source>
        <dbReference type="Google" id="ProtNLM"/>
    </source>
</evidence>
<dbReference type="OMA" id="ATIRVPC"/>
<dbReference type="Pfam" id="PF00646">
    <property type="entry name" value="F-box"/>
    <property type="match status" value="1"/>
</dbReference>
<evidence type="ECO:0000313" key="3">
    <source>
        <dbReference type="EMBL" id="KXG20790.1"/>
    </source>
</evidence>
<reference evidence="4" key="2">
    <citation type="journal article" date="2018" name="Plant J.">
        <title>The Sorghum bicolor reference genome: improved assembly, gene annotations, a transcriptome atlas, and signatures of genome organization.</title>
        <authorList>
            <person name="McCormick R.F."/>
            <person name="Truong S.K."/>
            <person name="Sreedasyam A."/>
            <person name="Jenkins J."/>
            <person name="Shu S."/>
            <person name="Sims D."/>
            <person name="Kennedy M."/>
            <person name="Amirebrahimi M."/>
            <person name="Weers B.D."/>
            <person name="McKinley B."/>
            <person name="Mattison A."/>
            <person name="Morishige D.T."/>
            <person name="Grimwood J."/>
            <person name="Schmutz J."/>
            <person name="Mullet J.E."/>
        </authorList>
    </citation>
    <scope>NUCLEOTIDE SEQUENCE [LARGE SCALE GENOMIC DNA]</scope>
    <source>
        <strain evidence="4">cv. BTx623</strain>
    </source>
</reference>
<dbReference type="InterPro" id="IPR044997">
    <property type="entry name" value="F-box_plant"/>
</dbReference>